<evidence type="ECO:0000313" key="7">
    <source>
        <dbReference type="EMBL" id="KFH40936.1"/>
    </source>
</evidence>
<dbReference type="PANTHER" id="PTHR30096:SF0">
    <property type="entry name" value="4,5-DOPA DIOXYGENASE EXTRADIOL-LIKE PROTEIN"/>
    <property type="match status" value="1"/>
</dbReference>
<accession>A0A086SV04</accession>
<evidence type="ECO:0000313" key="8">
    <source>
        <dbReference type="Proteomes" id="UP000029964"/>
    </source>
</evidence>
<reference evidence="8" key="1">
    <citation type="journal article" date="2014" name="Genome Announc.">
        <title>Genome sequence and annotation of Acremonium chrysogenum, producer of the beta-lactam antibiotic cephalosporin C.</title>
        <authorList>
            <person name="Terfehr D."/>
            <person name="Dahlmann T.A."/>
            <person name="Specht T."/>
            <person name="Zadra I."/>
            <person name="Kuernsteiner H."/>
            <person name="Kueck U."/>
        </authorList>
    </citation>
    <scope>NUCLEOTIDE SEQUENCE [LARGE SCALE GENOMIC DNA]</scope>
    <source>
        <strain evidence="8">ATCC 11550 / CBS 779.69 / DSM 880 / IAM 14645 / JCM 23072 / IMI 49137</strain>
    </source>
</reference>
<name>A0A086SV04_HAPC1</name>
<dbReference type="GO" id="GO:0016702">
    <property type="term" value="F:oxidoreductase activity, acting on single donors with incorporation of molecular oxygen, incorporation of two atoms of oxygen"/>
    <property type="evidence" value="ECO:0007669"/>
    <property type="project" value="UniProtKB-ARBA"/>
</dbReference>
<dbReference type="InterPro" id="IPR014436">
    <property type="entry name" value="Extradiol_dOase_DODA"/>
</dbReference>
<gene>
    <name evidence="7" type="ORF">ACRE_083610</name>
</gene>
<evidence type="ECO:0000256" key="2">
    <source>
        <dbReference type="ARBA" id="ARBA00007581"/>
    </source>
</evidence>
<dbReference type="OrthoDB" id="7396853at2759"/>
<evidence type="ECO:0000259" key="6">
    <source>
        <dbReference type="Pfam" id="PF02900"/>
    </source>
</evidence>
<protein>
    <submittedName>
        <fullName evidence="7">4,5-DOPA dioxygenase extradiol-like protein</fullName>
    </submittedName>
</protein>
<evidence type="ECO:0000256" key="4">
    <source>
        <dbReference type="ARBA" id="ARBA00022833"/>
    </source>
</evidence>
<keyword evidence="5" id="KW-0560">Oxidoreductase</keyword>
<dbReference type="InterPro" id="IPR004183">
    <property type="entry name" value="Xdiol_dOase_suB"/>
</dbReference>
<keyword evidence="4" id="KW-0862">Zinc</keyword>
<keyword evidence="8" id="KW-1185">Reference proteome</keyword>
<dbReference type="Gene3D" id="3.40.830.10">
    <property type="entry name" value="LigB-like"/>
    <property type="match status" value="1"/>
</dbReference>
<comment type="similarity">
    <text evidence="2">Belongs to the DODA-type extradiol aromatic ring-opening dioxygenase family.</text>
</comment>
<dbReference type="HOGENOM" id="CLU_046582_0_0_1"/>
<keyword evidence="3" id="KW-0479">Metal-binding</keyword>
<sequence>MGLAPVIALSHGGGPLPLLGDPGHKSIIHSLSHRIPKILSLNDPDKRPRAIILITAHWSTSAPTISGAANPDLIYDYYGFPPETYELKYPAKGDPGIAAEAAAAFRAEGLSDVVVDPRRGWDHGVFVPMTLVRPEADIPIVQMSVLASEDPTSHLRMGRALRALRAKNIAIVGSGFASFHNLRAMMAMRSSGGSRNPEGARIQAISREWNSALTDVVDKNPWQGLEAWRSLPGADLMHPPRGGEHFMPLIACAGAAHKEEKVRWYTDEYLGVDIYTYYWGGSDVE</sequence>
<proteinExistence type="inferred from homology"/>
<dbReference type="GO" id="GO:0008198">
    <property type="term" value="F:ferrous iron binding"/>
    <property type="evidence" value="ECO:0007669"/>
    <property type="project" value="InterPro"/>
</dbReference>
<comment type="cofactor">
    <cofactor evidence="1">
        <name>Zn(2+)</name>
        <dbReference type="ChEBI" id="CHEBI:29105"/>
    </cofactor>
</comment>
<dbReference type="GO" id="GO:0008270">
    <property type="term" value="F:zinc ion binding"/>
    <property type="evidence" value="ECO:0007669"/>
    <property type="project" value="InterPro"/>
</dbReference>
<dbReference type="PANTHER" id="PTHR30096">
    <property type="entry name" value="4,5-DOPA DIOXYGENASE EXTRADIOL-LIKE PROTEIN"/>
    <property type="match status" value="1"/>
</dbReference>
<dbReference type="SUPFAM" id="SSF53213">
    <property type="entry name" value="LigB-like"/>
    <property type="match status" value="1"/>
</dbReference>
<dbReference type="AlphaFoldDB" id="A0A086SV04"/>
<evidence type="ECO:0000256" key="3">
    <source>
        <dbReference type="ARBA" id="ARBA00022723"/>
    </source>
</evidence>
<dbReference type="Proteomes" id="UP000029964">
    <property type="component" value="Unassembled WGS sequence"/>
</dbReference>
<dbReference type="EMBL" id="JPKY01000156">
    <property type="protein sequence ID" value="KFH40936.1"/>
    <property type="molecule type" value="Genomic_DNA"/>
</dbReference>
<dbReference type="STRING" id="857340.A0A086SV04"/>
<organism evidence="7 8">
    <name type="scientific">Hapsidospora chrysogenum (strain ATCC 11550 / CBS 779.69 / DSM 880 / IAM 14645 / JCM 23072 / IMI 49137)</name>
    <name type="common">Acremonium chrysogenum</name>
    <dbReference type="NCBI Taxonomy" id="857340"/>
    <lineage>
        <taxon>Eukaryota</taxon>
        <taxon>Fungi</taxon>
        <taxon>Dikarya</taxon>
        <taxon>Ascomycota</taxon>
        <taxon>Pezizomycotina</taxon>
        <taxon>Sordariomycetes</taxon>
        <taxon>Hypocreomycetidae</taxon>
        <taxon>Hypocreales</taxon>
        <taxon>Bionectriaceae</taxon>
        <taxon>Hapsidospora</taxon>
    </lineage>
</organism>
<comment type="caution">
    <text evidence="7">The sequence shown here is derived from an EMBL/GenBank/DDBJ whole genome shotgun (WGS) entry which is preliminary data.</text>
</comment>
<dbReference type="PIRSF" id="PIRSF006157">
    <property type="entry name" value="Doxgns_DODA"/>
    <property type="match status" value="1"/>
</dbReference>
<dbReference type="CDD" id="cd07363">
    <property type="entry name" value="45_DOPA_Dioxygenase"/>
    <property type="match status" value="1"/>
</dbReference>
<evidence type="ECO:0000256" key="1">
    <source>
        <dbReference type="ARBA" id="ARBA00001947"/>
    </source>
</evidence>
<dbReference type="Pfam" id="PF02900">
    <property type="entry name" value="LigB"/>
    <property type="match status" value="1"/>
</dbReference>
<feature type="domain" description="Extradiol ring-cleavage dioxygenase class III enzyme subunit B" evidence="6">
    <location>
        <begin position="45"/>
        <end position="265"/>
    </location>
</feature>
<keyword evidence="7" id="KW-0223">Dioxygenase</keyword>
<evidence type="ECO:0000256" key="5">
    <source>
        <dbReference type="ARBA" id="ARBA00023002"/>
    </source>
</evidence>